<name>A0A1H1DFF3_9ACTN</name>
<sequence length="393" mass="42446">MTASVASAETPPSPFSLTEDQRAIRETAGEFAAERIAPHAEEWDRQKHFPVDVLGEAGELGMGGVYVAEQYGGSGLSRFDAALIFEELATGCPTIAAYVSIHNMVAWMIDAYGDQRQRAEWLPELCSMRRLGSYCLTEPDAGSDAAALKTRAVRDGDDYVVNGVKQFISGSGHAGVYVVMVRTGEPGAKGISTLVIDGRSEGISFGPEERKMGWNAQPTRQVVFTDVRVPARNRLGEEGIGFRIAMSGLDGGRLNIGACSLGGARKALELSTSYAAERRAFGSRIGDFQALRFKLADMATELEAARTLLWRAAAALDARDSEATRLCAMAKRLATDGGFNVANEALQIHGGYGYLSEYGLEKIVRDLRVHQILEGTNEIMRLIISRGLLESVS</sequence>
<dbReference type="Pfam" id="PF02770">
    <property type="entry name" value="Acyl-CoA_dh_M"/>
    <property type="match status" value="1"/>
</dbReference>
<comment type="similarity">
    <text evidence="3 8">Belongs to the acyl-CoA dehydrogenase family.</text>
</comment>
<dbReference type="GO" id="GO:0003995">
    <property type="term" value="F:acyl-CoA dehydrogenase activity"/>
    <property type="evidence" value="ECO:0007669"/>
    <property type="project" value="InterPro"/>
</dbReference>
<dbReference type="InterPro" id="IPR006089">
    <property type="entry name" value="Acyl-CoA_DH_CS"/>
</dbReference>
<dbReference type="RefSeq" id="WP_092523300.1">
    <property type="nucleotide sequence ID" value="NZ_FNKO01000002.1"/>
</dbReference>
<organism evidence="12 13">
    <name type="scientific">Actinopolyspora saharensis</name>
    <dbReference type="NCBI Taxonomy" id="995062"/>
    <lineage>
        <taxon>Bacteria</taxon>
        <taxon>Bacillati</taxon>
        <taxon>Actinomycetota</taxon>
        <taxon>Actinomycetes</taxon>
        <taxon>Actinopolysporales</taxon>
        <taxon>Actinopolysporaceae</taxon>
        <taxon>Actinopolyspora</taxon>
    </lineage>
</organism>
<feature type="domain" description="Acyl-CoA dehydrogenase/oxidase C-terminal" evidence="9">
    <location>
        <begin position="241"/>
        <end position="389"/>
    </location>
</feature>
<dbReference type="Pfam" id="PF02771">
    <property type="entry name" value="Acyl-CoA_dh_N"/>
    <property type="match status" value="1"/>
</dbReference>
<evidence type="ECO:0000259" key="9">
    <source>
        <dbReference type="Pfam" id="PF00441"/>
    </source>
</evidence>
<evidence type="ECO:0000259" key="11">
    <source>
        <dbReference type="Pfam" id="PF02771"/>
    </source>
</evidence>
<keyword evidence="4" id="KW-0101">Branched-chain amino acid catabolism</keyword>
<dbReference type="AlphaFoldDB" id="A0A1H1DFF3"/>
<dbReference type="FunFam" id="1.10.540.10:FF:000002">
    <property type="entry name" value="Acyl-CoA dehydrogenase FadE19"/>
    <property type="match status" value="1"/>
</dbReference>
<dbReference type="InterPro" id="IPR009075">
    <property type="entry name" value="AcylCo_DH/oxidase_C"/>
</dbReference>
<dbReference type="PANTHER" id="PTHR43831">
    <property type="entry name" value="ISOBUTYRYL-COA DEHYDROGENASE"/>
    <property type="match status" value="1"/>
</dbReference>
<dbReference type="InterPro" id="IPR036250">
    <property type="entry name" value="AcylCo_DH-like_C"/>
</dbReference>
<evidence type="ECO:0000256" key="2">
    <source>
        <dbReference type="ARBA" id="ARBA00005109"/>
    </source>
</evidence>
<dbReference type="PROSITE" id="PS00073">
    <property type="entry name" value="ACYL_COA_DH_2"/>
    <property type="match status" value="1"/>
</dbReference>
<dbReference type="Gene3D" id="2.40.110.10">
    <property type="entry name" value="Butyryl-CoA Dehydrogenase, subunit A, domain 2"/>
    <property type="match status" value="1"/>
</dbReference>
<keyword evidence="6 8" id="KW-0274">FAD</keyword>
<dbReference type="OrthoDB" id="8876745at2"/>
<dbReference type="PIRSF" id="PIRSF016578">
    <property type="entry name" value="HsaA"/>
    <property type="match status" value="1"/>
</dbReference>
<dbReference type="PROSITE" id="PS00072">
    <property type="entry name" value="ACYL_COA_DH_1"/>
    <property type="match status" value="1"/>
</dbReference>
<evidence type="ECO:0008006" key="14">
    <source>
        <dbReference type="Google" id="ProtNLM"/>
    </source>
</evidence>
<protein>
    <recommendedName>
        <fullName evidence="14">Acyl-CoA dehydrogenase</fullName>
    </recommendedName>
</protein>
<comment type="pathway">
    <text evidence="2">Amino-acid degradation; L-valine degradation.</text>
</comment>
<dbReference type="InterPro" id="IPR046373">
    <property type="entry name" value="Acyl-CoA_Oxase/DH_mid-dom_sf"/>
</dbReference>
<dbReference type="InterPro" id="IPR037069">
    <property type="entry name" value="AcylCoA_DH/ox_N_sf"/>
</dbReference>
<keyword evidence="5 8" id="KW-0285">Flavoprotein</keyword>
<evidence type="ECO:0000256" key="7">
    <source>
        <dbReference type="ARBA" id="ARBA00023002"/>
    </source>
</evidence>
<accession>A0A1H1DFF3</accession>
<evidence type="ECO:0000313" key="12">
    <source>
        <dbReference type="EMBL" id="SDQ75245.1"/>
    </source>
</evidence>
<dbReference type="GO" id="GO:0050660">
    <property type="term" value="F:flavin adenine dinucleotide binding"/>
    <property type="evidence" value="ECO:0007669"/>
    <property type="project" value="InterPro"/>
</dbReference>
<dbReference type="FunFam" id="2.40.110.10:FF:000001">
    <property type="entry name" value="Acyl-CoA dehydrogenase, mitochondrial"/>
    <property type="match status" value="1"/>
</dbReference>
<comment type="cofactor">
    <cofactor evidence="1 8">
        <name>FAD</name>
        <dbReference type="ChEBI" id="CHEBI:57692"/>
    </cofactor>
</comment>
<dbReference type="InterPro" id="IPR009100">
    <property type="entry name" value="AcylCoA_DH/oxidase_NM_dom_sf"/>
</dbReference>
<reference evidence="13" key="1">
    <citation type="submission" date="2016-10" db="EMBL/GenBank/DDBJ databases">
        <authorList>
            <person name="Varghese N."/>
            <person name="Submissions S."/>
        </authorList>
    </citation>
    <scope>NUCLEOTIDE SEQUENCE [LARGE SCALE GENOMIC DNA]</scope>
    <source>
        <strain evidence="13">DSM 45459</strain>
    </source>
</reference>
<evidence type="ECO:0000256" key="8">
    <source>
        <dbReference type="RuleBase" id="RU362125"/>
    </source>
</evidence>
<evidence type="ECO:0000256" key="6">
    <source>
        <dbReference type="ARBA" id="ARBA00022827"/>
    </source>
</evidence>
<dbReference type="SUPFAM" id="SSF47203">
    <property type="entry name" value="Acyl-CoA dehydrogenase C-terminal domain-like"/>
    <property type="match status" value="1"/>
</dbReference>
<gene>
    <name evidence="12" type="ORF">SAMN04489718_2056</name>
</gene>
<dbReference type="EMBL" id="FNKO01000002">
    <property type="protein sequence ID" value="SDQ75245.1"/>
    <property type="molecule type" value="Genomic_DNA"/>
</dbReference>
<dbReference type="STRING" id="995062.SAMN04489718_2056"/>
<evidence type="ECO:0000313" key="13">
    <source>
        <dbReference type="Proteomes" id="UP000199301"/>
    </source>
</evidence>
<dbReference type="SUPFAM" id="SSF56645">
    <property type="entry name" value="Acyl-CoA dehydrogenase NM domain-like"/>
    <property type="match status" value="1"/>
</dbReference>
<dbReference type="InterPro" id="IPR052547">
    <property type="entry name" value="Mito_Isobutyryl-CoADH"/>
</dbReference>
<dbReference type="PANTHER" id="PTHR43831:SF1">
    <property type="entry name" value="ISOBUTYRYL-COA DEHYDROGENASE, MITOCHONDRIAL"/>
    <property type="match status" value="1"/>
</dbReference>
<dbReference type="InterPro" id="IPR013786">
    <property type="entry name" value="AcylCoA_DH/ox_N"/>
</dbReference>
<keyword evidence="7 8" id="KW-0560">Oxidoreductase</keyword>
<dbReference type="Gene3D" id="1.20.140.10">
    <property type="entry name" value="Butyryl-CoA Dehydrogenase, subunit A, domain 3"/>
    <property type="match status" value="1"/>
</dbReference>
<evidence type="ECO:0000256" key="3">
    <source>
        <dbReference type="ARBA" id="ARBA00009347"/>
    </source>
</evidence>
<dbReference type="Proteomes" id="UP000199301">
    <property type="component" value="Unassembled WGS sequence"/>
</dbReference>
<dbReference type="GO" id="GO:0009083">
    <property type="term" value="P:branched-chain amino acid catabolic process"/>
    <property type="evidence" value="ECO:0007669"/>
    <property type="project" value="UniProtKB-KW"/>
</dbReference>
<feature type="domain" description="Acyl-CoA dehydrogenase/oxidase N-terminal" evidence="11">
    <location>
        <begin position="18"/>
        <end position="128"/>
    </location>
</feature>
<proteinExistence type="inferred from homology"/>
<dbReference type="FunFam" id="1.20.140.10:FF:000001">
    <property type="entry name" value="Acyl-CoA dehydrogenase"/>
    <property type="match status" value="1"/>
</dbReference>
<evidence type="ECO:0000256" key="1">
    <source>
        <dbReference type="ARBA" id="ARBA00001974"/>
    </source>
</evidence>
<evidence type="ECO:0000256" key="5">
    <source>
        <dbReference type="ARBA" id="ARBA00022630"/>
    </source>
</evidence>
<feature type="domain" description="Acyl-CoA oxidase/dehydrogenase middle" evidence="10">
    <location>
        <begin position="134"/>
        <end position="227"/>
    </location>
</feature>
<dbReference type="Gene3D" id="1.10.540.10">
    <property type="entry name" value="Acyl-CoA dehydrogenase/oxidase, N-terminal domain"/>
    <property type="match status" value="1"/>
</dbReference>
<evidence type="ECO:0000259" key="10">
    <source>
        <dbReference type="Pfam" id="PF02770"/>
    </source>
</evidence>
<dbReference type="Pfam" id="PF00441">
    <property type="entry name" value="Acyl-CoA_dh_1"/>
    <property type="match status" value="1"/>
</dbReference>
<evidence type="ECO:0000256" key="4">
    <source>
        <dbReference type="ARBA" id="ARBA00022456"/>
    </source>
</evidence>
<keyword evidence="13" id="KW-1185">Reference proteome</keyword>
<dbReference type="InterPro" id="IPR006091">
    <property type="entry name" value="Acyl-CoA_Oxase/DH_mid-dom"/>
</dbReference>